<accession>A0ABR2HTN0</accession>
<evidence type="ECO:0000256" key="2">
    <source>
        <dbReference type="SAM" id="SignalP"/>
    </source>
</evidence>
<evidence type="ECO:0000256" key="1">
    <source>
        <dbReference type="SAM" id="Phobius"/>
    </source>
</evidence>
<keyword evidence="1" id="KW-0812">Transmembrane</keyword>
<dbReference type="Proteomes" id="UP001470230">
    <property type="component" value="Unassembled WGS sequence"/>
</dbReference>
<feature type="signal peptide" evidence="2">
    <location>
        <begin position="1"/>
        <end position="15"/>
    </location>
</feature>
<feature type="chain" id="PRO_5045201280" description="Right handed beta helix domain-containing protein" evidence="2">
    <location>
        <begin position="16"/>
        <end position="409"/>
    </location>
</feature>
<proteinExistence type="predicted"/>
<evidence type="ECO:0000313" key="3">
    <source>
        <dbReference type="EMBL" id="KAK8852464.1"/>
    </source>
</evidence>
<sequence>MLNATLFALSAGSLAHSPFLTADGINFRSHLCTFSYLFSTAIYSTKEMKSLLTDNTIFRNIIGTGIILESKTYTKQVFEENVVENSPTVTVQSCLFINCIASIDNGGGIQITNSLSSVKISNTGFTNCRTSANGGAFYVISKEISIDQCCITSCTADEYDAFYFSNPDYKNEDELKSTYIYSITPGISSTSVIYFDSELPVISNNNFTSLRRNAIRSIFEIQSADTITFQYNSFISCLGKSILYFHYFKGQMRNCNFDDNQATNQLVYFEDKVKIEFDFCCFMNDNSKCYTNQYSWFVSCIFDHPIDEDKFPHKDYTSHCTFNSKYTTNDIEIPGMSKNGCWALITNVITELTSVVTPDADIPSSLSSTLYGVMIVALIIIVGILGFFIYRWCKARHQKDYMLTMYAQV</sequence>
<keyword evidence="1" id="KW-0472">Membrane</keyword>
<comment type="caution">
    <text evidence="3">The sequence shown here is derived from an EMBL/GenBank/DDBJ whole genome shotgun (WGS) entry which is preliminary data.</text>
</comment>
<evidence type="ECO:0000313" key="4">
    <source>
        <dbReference type="Proteomes" id="UP001470230"/>
    </source>
</evidence>
<organism evidence="3 4">
    <name type="scientific">Tritrichomonas musculus</name>
    <dbReference type="NCBI Taxonomy" id="1915356"/>
    <lineage>
        <taxon>Eukaryota</taxon>
        <taxon>Metamonada</taxon>
        <taxon>Parabasalia</taxon>
        <taxon>Tritrichomonadida</taxon>
        <taxon>Tritrichomonadidae</taxon>
        <taxon>Tritrichomonas</taxon>
    </lineage>
</organism>
<feature type="transmembrane region" description="Helical" evidence="1">
    <location>
        <begin position="370"/>
        <end position="393"/>
    </location>
</feature>
<evidence type="ECO:0008006" key="5">
    <source>
        <dbReference type="Google" id="ProtNLM"/>
    </source>
</evidence>
<reference evidence="3 4" key="1">
    <citation type="submission" date="2024-04" db="EMBL/GenBank/DDBJ databases">
        <title>Tritrichomonas musculus Genome.</title>
        <authorList>
            <person name="Alves-Ferreira E."/>
            <person name="Grigg M."/>
            <person name="Lorenzi H."/>
            <person name="Galac M."/>
        </authorList>
    </citation>
    <scope>NUCLEOTIDE SEQUENCE [LARGE SCALE GENOMIC DNA]</scope>
    <source>
        <strain evidence="3 4">EAF2021</strain>
    </source>
</reference>
<gene>
    <name evidence="3" type="ORF">M9Y10_017440</name>
</gene>
<keyword evidence="1" id="KW-1133">Transmembrane helix</keyword>
<keyword evidence="4" id="KW-1185">Reference proteome</keyword>
<keyword evidence="2" id="KW-0732">Signal</keyword>
<protein>
    <recommendedName>
        <fullName evidence="5">Right handed beta helix domain-containing protein</fullName>
    </recommendedName>
</protein>
<dbReference type="SUPFAM" id="SSF51126">
    <property type="entry name" value="Pectin lyase-like"/>
    <property type="match status" value="1"/>
</dbReference>
<dbReference type="EMBL" id="JAPFFF010000023">
    <property type="protein sequence ID" value="KAK8852464.1"/>
    <property type="molecule type" value="Genomic_DNA"/>
</dbReference>
<dbReference type="InterPro" id="IPR011050">
    <property type="entry name" value="Pectin_lyase_fold/virulence"/>
</dbReference>
<name>A0ABR2HTN0_9EUKA</name>